<comment type="function">
    <text evidence="7">Possible subunit of a heme lyase.</text>
</comment>
<name>K2JRS5_9PROT</name>
<dbReference type="EMBL" id="AMRL01000003">
    <property type="protein sequence ID" value="EKE78148.1"/>
    <property type="molecule type" value="Genomic_DNA"/>
</dbReference>
<dbReference type="GO" id="GO:0046872">
    <property type="term" value="F:metal ion binding"/>
    <property type="evidence" value="ECO:0007669"/>
    <property type="project" value="UniProtKB-KW"/>
</dbReference>
<keyword evidence="3 7" id="KW-0479">Metal-binding</keyword>
<comment type="similarity">
    <text evidence="1 7">Belongs to the CcmH/CycL/Ccl2/NrfF family.</text>
</comment>
<keyword evidence="7" id="KW-0812">Transmembrane</keyword>
<dbReference type="eggNOG" id="COG3088">
    <property type="taxonomic scope" value="Bacteria"/>
</dbReference>
<evidence type="ECO:0000256" key="6">
    <source>
        <dbReference type="ARBA" id="ARBA00023004"/>
    </source>
</evidence>
<feature type="signal peptide" evidence="7">
    <location>
        <begin position="1"/>
        <end position="20"/>
    </location>
</feature>
<feature type="transmembrane region" description="Helical" evidence="7">
    <location>
        <begin position="105"/>
        <end position="125"/>
    </location>
</feature>
<evidence type="ECO:0000256" key="1">
    <source>
        <dbReference type="ARBA" id="ARBA00010342"/>
    </source>
</evidence>
<feature type="domain" description="CcmH/CycL/Ccl2/NrfF N-terminal" evidence="8">
    <location>
        <begin position="9"/>
        <end position="154"/>
    </location>
</feature>
<evidence type="ECO:0000256" key="7">
    <source>
        <dbReference type="RuleBase" id="RU364112"/>
    </source>
</evidence>
<reference evidence="9 10" key="1">
    <citation type="journal article" date="2012" name="J. Bacteriol.">
        <title>Genome Sequence of Oceanibaculum indicum Type Strain P24.</title>
        <authorList>
            <person name="Lai Q."/>
            <person name="Shao Z."/>
        </authorList>
    </citation>
    <scope>NUCLEOTIDE SEQUENCE [LARGE SCALE GENOMIC DNA]</scope>
    <source>
        <strain evidence="9 10">P24</strain>
    </source>
</reference>
<dbReference type="InterPro" id="IPR038297">
    <property type="entry name" value="CcmH/CycL/NrfF/Ccl2_sf"/>
</dbReference>
<dbReference type="GO" id="GO:0017004">
    <property type="term" value="P:cytochrome complex assembly"/>
    <property type="evidence" value="ECO:0007669"/>
    <property type="project" value="UniProtKB-KW"/>
</dbReference>
<dbReference type="AlphaFoldDB" id="K2JRS5"/>
<dbReference type="RefSeq" id="WP_008943405.1">
    <property type="nucleotide sequence ID" value="NZ_AMRL01000003.1"/>
</dbReference>
<organism evidence="9 10">
    <name type="scientific">Oceanibaculum indicum P24</name>
    <dbReference type="NCBI Taxonomy" id="1207063"/>
    <lineage>
        <taxon>Bacteria</taxon>
        <taxon>Pseudomonadati</taxon>
        <taxon>Pseudomonadota</taxon>
        <taxon>Alphaproteobacteria</taxon>
        <taxon>Rhodospirillales</taxon>
        <taxon>Oceanibaculaceae</taxon>
        <taxon>Oceanibaculum</taxon>
    </lineage>
</organism>
<evidence type="ECO:0000256" key="3">
    <source>
        <dbReference type="ARBA" id="ARBA00022723"/>
    </source>
</evidence>
<comment type="caution">
    <text evidence="9">The sequence shown here is derived from an EMBL/GenBank/DDBJ whole genome shotgun (WGS) entry which is preliminary data.</text>
</comment>
<dbReference type="PANTHER" id="PTHR47870">
    <property type="entry name" value="CYTOCHROME C-TYPE BIOGENESIS PROTEIN CCMH"/>
    <property type="match status" value="1"/>
</dbReference>
<keyword evidence="6 7" id="KW-0408">Iron</keyword>
<evidence type="ECO:0000313" key="10">
    <source>
        <dbReference type="Proteomes" id="UP000006746"/>
    </source>
</evidence>
<evidence type="ECO:0000256" key="4">
    <source>
        <dbReference type="ARBA" id="ARBA00022729"/>
    </source>
</evidence>
<evidence type="ECO:0000256" key="2">
    <source>
        <dbReference type="ARBA" id="ARBA00022617"/>
    </source>
</evidence>
<dbReference type="PANTHER" id="PTHR47870:SF1">
    <property type="entry name" value="CYTOCHROME C-TYPE BIOGENESIS PROTEIN CCMH"/>
    <property type="match status" value="1"/>
</dbReference>
<feature type="chain" id="PRO_5011023280" description="Cytochrome c-type biogenesis protein" evidence="7">
    <location>
        <begin position="21"/>
        <end position="160"/>
    </location>
</feature>
<keyword evidence="4 7" id="KW-0732">Signal</keyword>
<keyword evidence="2 7" id="KW-0349">Heme</keyword>
<dbReference type="STRING" id="1207063.P24_03945"/>
<dbReference type="InterPro" id="IPR051263">
    <property type="entry name" value="C-type_cytochrome_biogenesis"/>
</dbReference>
<dbReference type="GO" id="GO:0005886">
    <property type="term" value="C:plasma membrane"/>
    <property type="evidence" value="ECO:0007669"/>
    <property type="project" value="TreeGrafter"/>
</dbReference>
<keyword evidence="5" id="KW-0201">Cytochrome c-type biogenesis</keyword>
<keyword evidence="10" id="KW-1185">Reference proteome</keyword>
<accession>K2JRS5</accession>
<dbReference type="CDD" id="cd16378">
    <property type="entry name" value="CcmH_N"/>
    <property type="match status" value="1"/>
</dbReference>
<keyword evidence="7" id="KW-0472">Membrane</keyword>
<dbReference type="Proteomes" id="UP000006746">
    <property type="component" value="Unassembled WGS sequence"/>
</dbReference>
<evidence type="ECO:0000259" key="8">
    <source>
        <dbReference type="Pfam" id="PF03918"/>
    </source>
</evidence>
<proteinExistence type="inferred from homology"/>
<dbReference type="Pfam" id="PF03918">
    <property type="entry name" value="CcmH"/>
    <property type="match status" value="1"/>
</dbReference>
<dbReference type="Gene3D" id="1.10.8.640">
    <property type="entry name" value="Cytochrome C biogenesis protein"/>
    <property type="match status" value="1"/>
</dbReference>
<keyword evidence="7" id="KW-1133">Transmembrane helix</keyword>
<dbReference type="InterPro" id="IPR005616">
    <property type="entry name" value="CcmH/CycL/Ccl2/NrfF_N"/>
</dbReference>
<protein>
    <recommendedName>
        <fullName evidence="7">Cytochrome c-type biogenesis protein</fullName>
    </recommendedName>
</protein>
<sequence length="160" mass="17837">MRRLVLALLFVLLLPVSAQAVKPDEMLADPALESRAREIGKELRCLVCQNESIDESNAELARDLRLLVRERLKQGDSNDDVREFVVQRYGDFVLLKPPVKPSTWILWYGPAGILLLGAIGVLFYLRGSRKAADAVPAGAVPLDPDERKRLDALMAEDESK</sequence>
<evidence type="ECO:0000256" key="5">
    <source>
        <dbReference type="ARBA" id="ARBA00022748"/>
    </source>
</evidence>
<dbReference type="PATRIC" id="fig|1207063.3.peg.798"/>
<evidence type="ECO:0000313" key="9">
    <source>
        <dbReference type="EMBL" id="EKE78148.1"/>
    </source>
</evidence>
<gene>
    <name evidence="9" type="ORF">P24_03945</name>
</gene>